<keyword evidence="1" id="KW-0175">Coiled coil</keyword>
<sequence>MEARKATGQDDAELPKTLESLSERIRALLTVLEAQQQRLQEKTASLDLLMTELAGLRASLRAPAGMESSSLALQEEKNRP</sequence>
<accession>A0A151NFM7</accession>
<dbReference type="EMBL" id="AKHW03003146">
    <property type="protein sequence ID" value="KYO35611.1"/>
    <property type="molecule type" value="Genomic_DNA"/>
</dbReference>
<organism evidence="3 4">
    <name type="scientific">Alligator mississippiensis</name>
    <name type="common">American alligator</name>
    <dbReference type="NCBI Taxonomy" id="8496"/>
    <lineage>
        <taxon>Eukaryota</taxon>
        <taxon>Metazoa</taxon>
        <taxon>Chordata</taxon>
        <taxon>Craniata</taxon>
        <taxon>Vertebrata</taxon>
        <taxon>Euteleostomi</taxon>
        <taxon>Archelosauria</taxon>
        <taxon>Archosauria</taxon>
        <taxon>Crocodylia</taxon>
        <taxon>Alligatoridae</taxon>
        <taxon>Alligatorinae</taxon>
        <taxon>Alligator</taxon>
    </lineage>
</organism>
<name>A0A151NFM7_ALLMI</name>
<evidence type="ECO:0000256" key="1">
    <source>
        <dbReference type="SAM" id="Coils"/>
    </source>
</evidence>
<evidence type="ECO:0000313" key="4">
    <source>
        <dbReference type="Proteomes" id="UP000050525"/>
    </source>
</evidence>
<dbReference type="Proteomes" id="UP000050525">
    <property type="component" value="Unassembled WGS sequence"/>
</dbReference>
<protein>
    <submittedName>
        <fullName evidence="3">Uncharacterized protein</fullName>
    </submittedName>
</protein>
<evidence type="ECO:0000313" key="3">
    <source>
        <dbReference type="EMBL" id="KYO35611.1"/>
    </source>
</evidence>
<gene>
    <name evidence="3" type="ORF">Y1Q_0013821</name>
</gene>
<proteinExistence type="predicted"/>
<dbReference type="AlphaFoldDB" id="A0A151NFM7"/>
<feature type="region of interest" description="Disordered" evidence="2">
    <location>
        <begin position="61"/>
        <end position="80"/>
    </location>
</feature>
<comment type="caution">
    <text evidence="3">The sequence shown here is derived from an EMBL/GenBank/DDBJ whole genome shotgun (WGS) entry which is preliminary data.</text>
</comment>
<keyword evidence="4" id="KW-1185">Reference proteome</keyword>
<reference evidence="3 4" key="1">
    <citation type="journal article" date="2012" name="Genome Biol.">
        <title>Sequencing three crocodilian genomes to illuminate the evolution of archosaurs and amniotes.</title>
        <authorList>
            <person name="St John J.A."/>
            <person name="Braun E.L."/>
            <person name="Isberg S.R."/>
            <person name="Miles L.G."/>
            <person name="Chong A.Y."/>
            <person name="Gongora J."/>
            <person name="Dalzell P."/>
            <person name="Moran C."/>
            <person name="Bed'hom B."/>
            <person name="Abzhanov A."/>
            <person name="Burgess S.C."/>
            <person name="Cooksey A.M."/>
            <person name="Castoe T.A."/>
            <person name="Crawford N.G."/>
            <person name="Densmore L.D."/>
            <person name="Drew J.C."/>
            <person name="Edwards S.V."/>
            <person name="Faircloth B.C."/>
            <person name="Fujita M.K."/>
            <person name="Greenwold M.J."/>
            <person name="Hoffmann F.G."/>
            <person name="Howard J.M."/>
            <person name="Iguchi T."/>
            <person name="Janes D.E."/>
            <person name="Khan S.Y."/>
            <person name="Kohno S."/>
            <person name="de Koning A.J."/>
            <person name="Lance S.L."/>
            <person name="McCarthy F.M."/>
            <person name="McCormack J.E."/>
            <person name="Merchant M.E."/>
            <person name="Peterson D.G."/>
            <person name="Pollock D.D."/>
            <person name="Pourmand N."/>
            <person name="Raney B.J."/>
            <person name="Roessler K.A."/>
            <person name="Sanford J.R."/>
            <person name="Sawyer R.H."/>
            <person name="Schmidt C.J."/>
            <person name="Triplett E.W."/>
            <person name="Tuberville T.D."/>
            <person name="Venegas-Anaya M."/>
            <person name="Howard J.T."/>
            <person name="Jarvis E.D."/>
            <person name="Guillette L.J.Jr."/>
            <person name="Glenn T.C."/>
            <person name="Green R.E."/>
            <person name="Ray D.A."/>
        </authorList>
    </citation>
    <scope>NUCLEOTIDE SEQUENCE [LARGE SCALE GENOMIC DNA]</scope>
    <source>
        <strain evidence="3">KSC_2009_1</strain>
    </source>
</reference>
<feature type="coiled-coil region" evidence="1">
    <location>
        <begin position="18"/>
        <end position="52"/>
    </location>
</feature>
<evidence type="ECO:0000256" key="2">
    <source>
        <dbReference type="SAM" id="MobiDB-lite"/>
    </source>
</evidence>